<dbReference type="EMBL" id="CP012605">
    <property type="protein sequence ID" value="ANH74545.1"/>
    <property type="molecule type" value="Genomic_DNA"/>
</dbReference>
<accession>A0AAC9BLA2</accession>
<evidence type="ECO:0000313" key="2">
    <source>
        <dbReference type="Proteomes" id="UP000077927"/>
    </source>
</evidence>
<name>A0AAC9BLA2_9RALS</name>
<dbReference type="AlphaFoldDB" id="A0AAC9BLA2"/>
<evidence type="ECO:0000313" key="1">
    <source>
        <dbReference type="EMBL" id="ANH74545.1"/>
    </source>
</evidence>
<dbReference type="KEGG" id="rin:ACS15_3509"/>
<dbReference type="Proteomes" id="UP000077927">
    <property type="component" value="Chromosome 1"/>
</dbReference>
<gene>
    <name evidence="1" type="ORF">ACS15_3509</name>
</gene>
<organism evidence="1 2">
    <name type="scientific">Ralstonia insidiosa</name>
    <dbReference type="NCBI Taxonomy" id="190721"/>
    <lineage>
        <taxon>Bacteria</taxon>
        <taxon>Pseudomonadati</taxon>
        <taxon>Pseudomonadota</taxon>
        <taxon>Betaproteobacteria</taxon>
        <taxon>Burkholderiales</taxon>
        <taxon>Burkholderiaceae</taxon>
        <taxon>Ralstonia</taxon>
    </lineage>
</organism>
<sequence length="37" mass="3995">MGRGFPEVAAFSAQMWRMDRAGDTDAAVHAKCPGRTV</sequence>
<protein>
    <submittedName>
        <fullName evidence="1">Uncharacterized protein</fullName>
    </submittedName>
</protein>
<reference evidence="1 2" key="1">
    <citation type="submission" date="2015-09" db="EMBL/GenBank/DDBJ databases">
        <authorList>
            <person name="Xu Y."/>
            <person name="Nagy A."/>
            <person name="Liu N.T."/>
            <person name="Nou X."/>
        </authorList>
    </citation>
    <scope>NUCLEOTIDE SEQUENCE [LARGE SCALE GENOMIC DNA]</scope>
    <source>
        <strain evidence="1 2">FC1138</strain>
    </source>
</reference>
<proteinExistence type="predicted"/>